<dbReference type="InterPro" id="IPR018337">
    <property type="entry name" value="Cell_wall/Cho-bd_repeat"/>
</dbReference>
<keyword evidence="6" id="KW-0812">Transmembrane</keyword>
<feature type="region of interest" description="Disordered" evidence="5">
    <location>
        <begin position="64"/>
        <end position="88"/>
    </location>
</feature>
<proteinExistence type="predicted"/>
<evidence type="ECO:0000256" key="6">
    <source>
        <dbReference type="SAM" id="Phobius"/>
    </source>
</evidence>
<evidence type="ECO:0000256" key="1">
    <source>
        <dbReference type="ARBA" id="ARBA00022723"/>
    </source>
</evidence>
<evidence type="ECO:0000313" key="8">
    <source>
        <dbReference type="EMBL" id="EEG47279.1"/>
    </source>
</evidence>
<keyword evidence="3" id="KW-0378">Hydrolase</keyword>
<evidence type="ECO:0000313" key="9">
    <source>
        <dbReference type="Proteomes" id="UP000003100"/>
    </source>
</evidence>
<dbReference type="Gene3D" id="3.20.20.370">
    <property type="entry name" value="Glycoside hydrolase/deacetylase"/>
    <property type="match status" value="1"/>
</dbReference>
<keyword evidence="6" id="KW-0472">Membrane</keyword>
<dbReference type="HOGENOM" id="CLU_043500_0_0_9"/>
<dbReference type="Gene3D" id="2.10.270.10">
    <property type="entry name" value="Cholin Binding"/>
    <property type="match status" value="1"/>
</dbReference>
<protein>
    <recommendedName>
        <fullName evidence="7">NodB homology domain-containing protein</fullName>
    </recommendedName>
</protein>
<evidence type="ECO:0000256" key="5">
    <source>
        <dbReference type="SAM" id="MobiDB-lite"/>
    </source>
</evidence>
<feature type="transmembrane region" description="Helical" evidence="6">
    <location>
        <begin position="21"/>
        <end position="40"/>
    </location>
</feature>
<dbReference type="AlphaFoldDB" id="C0CSH8"/>
<dbReference type="SUPFAM" id="SSF88713">
    <property type="entry name" value="Glycoside hydrolase/deacetylase"/>
    <property type="match status" value="1"/>
</dbReference>
<dbReference type="SUPFAM" id="SSF69360">
    <property type="entry name" value="Cell wall binding repeat"/>
    <property type="match status" value="1"/>
</dbReference>
<feature type="region of interest" description="Disordered" evidence="5">
    <location>
        <begin position="359"/>
        <end position="411"/>
    </location>
</feature>
<reference evidence="8 9" key="2">
    <citation type="submission" date="2009-02" db="EMBL/GenBank/DDBJ databases">
        <title>Draft genome sequence of Blautia hydrogenotrophica DSM 10507 (Ruminococcus hydrogenotrophicus DSM 10507).</title>
        <authorList>
            <person name="Sudarsanam P."/>
            <person name="Ley R."/>
            <person name="Guruge J."/>
            <person name="Turnbaugh P.J."/>
            <person name="Mahowald M."/>
            <person name="Liep D."/>
            <person name="Gordon J."/>
        </authorList>
    </citation>
    <scope>NUCLEOTIDE SEQUENCE [LARGE SCALE GENOMIC DNA]</scope>
    <source>
        <strain evidence="9">DSM 10507 / JCM 14656 / S5a33</strain>
    </source>
</reference>
<organism evidence="8 9">
    <name type="scientific">Blautia hydrogenotrophica (strain DSM 10507 / JCM 14656 / S5a33)</name>
    <name type="common">Ruminococcus hydrogenotrophicus</name>
    <dbReference type="NCBI Taxonomy" id="476272"/>
    <lineage>
        <taxon>Bacteria</taxon>
        <taxon>Bacillati</taxon>
        <taxon>Bacillota</taxon>
        <taxon>Clostridia</taxon>
        <taxon>Lachnospirales</taxon>
        <taxon>Lachnospiraceae</taxon>
        <taxon>Blautia</taxon>
    </lineage>
</organism>
<dbReference type="PROSITE" id="PS51677">
    <property type="entry name" value="NODB"/>
    <property type="match status" value="1"/>
</dbReference>
<dbReference type="EMBL" id="ACBZ01000209">
    <property type="protein sequence ID" value="EEG47279.1"/>
    <property type="molecule type" value="Genomic_DNA"/>
</dbReference>
<dbReference type="InterPro" id="IPR002509">
    <property type="entry name" value="NODB_dom"/>
</dbReference>
<feature type="repeat" description="Cell wall-binding" evidence="4">
    <location>
        <begin position="132"/>
        <end position="151"/>
    </location>
</feature>
<dbReference type="GO" id="GO:0046872">
    <property type="term" value="F:metal ion binding"/>
    <property type="evidence" value="ECO:0007669"/>
    <property type="project" value="UniProtKB-KW"/>
</dbReference>
<dbReference type="GeneID" id="86823155"/>
<dbReference type="Pfam" id="PF19127">
    <property type="entry name" value="Choline_bind_3"/>
    <property type="match status" value="1"/>
</dbReference>
<comment type="caution">
    <text evidence="8">The sequence shown here is derived from an EMBL/GenBank/DDBJ whole genome shotgun (WGS) entry which is preliminary data.</text>
</comment>
<dbReference type="eggNOG" id="COG0726">
    <property type="taxonomic scope" value="Bacteria"/>
</dbReference>
<dbReference type="RefSeq" id="WP_005952528.1">
    <property type="nucleotide sequence ID" value="NZ_CP136423.1"/>
</dbReference>
<name>C0CSH8_BLAHS</name>
<dbReference type="PROSITE" id="PS51170">
    <property type="entry name" value="CW"/>
    <property type="match status" value="2"/>
</dbReference>
<reference evidence="8 9" key="1">
    <citation type="submission" date="2009-01" db="EMBL/GenBank/DDBJ databases">
        <authorList>
            <person name="Fulton L."/>
            <person name="Clifton S."/>
            <person name="Fulton B."/>
            <person name="Xu J."/>
            <person name="Minx P."/>
            <person name="Pepin K.H."/>
            <person name="Johnson M."/>
            <person name="Bhonagiri V."/>
            <person name="Nash W.E."/>
            <person name="Mardis E.R."/>
            <person name="Wilson R.K."/>
        </authorList>
    </citation>
    <scope>NUCLEOTIDE SEQUENCE [LARGE SCALE GENOMIC DNA]</scope>
    <source>
        <strain evidence="9">DSM 10507 / JCM 14656 / S5a33</strain>
    </source>
</reference>
<feature type="compositionally biased region" description="Acidic residues" evidence="5">
    <location>
        <begin position="378"/>
        <end position="391"/>
    </location>
</feature>
<dbReference type="PATRIC" id="fig|476272.21.peg.529"/>
<evidence type="ECO:0000256" key="2">
    <source>
        <dbReference type="ARBA" id="ARBA00022737"/>
    </source>
</evidence>
<keyword evidence="6" id="KW-1133">Transmembrane helix</keyword>
<evidence type="ECO:0000256" key="3">
    <source>
        <dbReference type="ARBA" id="ARBA00022801"/>
    </source>
</evidence>
<gene>
    <name evidence="8" type="ORF">RUMHYD_03845</name>
</gene>
<dbReference type="GO" id="GO:0005975">
    <property type="term" value="P:carbohydrate metabolic process"/>
    <property type="evidence" value="ECO:0007669"/>
    <property type="project" value="InterPro"/>
</dbReference>
<feature type="domain" description="NodB homology" evidence="7">
    <location>
        <begin position="158"/>
        <end position="331"/>
    </location>
</feature>
<keyword evidence="1" id="KW-0479">Metal-binding</keyword>
<evidence type="ECO:0000259" key="7">
    <source>
        <dbReference type="PROSITE" id="PS51677"/>
    </source>
</evidence>
<dbReference type="CDD" id="cd10954">
    <property type="entry name" value="CE4_CtAXE_like"/>
    <property type="match status" value="1"/>
</dbReference>
<dbReference type="PANTHER" id="PTHR10587:SF133">
    <property type="entry name" value="CHITIN DEACETYLASE 1-RELATED"/>
    <property type="match status" value="1"/>
</dbReference>
<dbReference type="GO" id="GO:0016810">
    <property type="term" value="F:hydrolase activity, acting on carbon-nitrogen (but not peptide) bonds"/>
    <property type="evidence" value="ECO:0007669"/>
    <property type="project" value="InterPro"/>
</dbReference>
<dbReference type="InterPro" id="IPR011330">
    <property type="entry name" value="Glyco_hydro/deAcase_b/a-brl"/>
</dbReference>
<evidence type="ECO:0000256" key="4">
    <source>
        <dbReference type="PROSITE-ProRule" id="PRU00591"/>
    </source>
</evidence>
<dbReference type="GO" id="GO:0016020">
    <property type="term" value="C:membrane"/>
    <property type="evidence" value="ECO:0007669"/>
    <property type="project" value="TreeGrafter"/>
</dbReference>
<accession>C0CSH8</accession>
<feature type="compositionally biased region" description="Acidic residues" evidence="5">
    <location>
        <begin position="361"/>
        <end position="371"/>
    </location>
</feature>
<sequence>MDKRILRERMRRKKRQLFIRKIIRLGACAVAVILVLVFLVKGIITPLVTKIGGGSSKTVEVQAQTQESGPGEAVRQPIRSQNDGGKAGVHTVGWQEDETGKWYQNADGTYYANGMKEIDGCTYYFNENGYMQTGWVTVDGEDYKFNDNGILDPEARRPMIALTFDDGPGKYTDKLLDCLEENNAKATFFMLGQCVEQYPDIPKRMKELGCELGNHSYSHPQLTSLSLDQVTDQFEKTNNLLEESTGSPATVGRTPYGAQDETICTATGLPCFMWSLDTEDWAKMNADAEYDSVIGHVSDGEIVLMHDIHEPSVEAAIRIIPELIKQGYKLVTVSELAEAKGIDLQVGKSYSDFWDKTVESLEAEAEQESEQTDSNSGDTDDLSEDSFDDTSGEFSGDGSEGQESFDSESEQ</sequence>
<dbReference type="Pfam" id="PF01522">
    <property type="entry name" value="Polysacc_deac_1"/>
    <property type="match status" value="1"/>
</dbReference>
<keyword evidence="9" id="KW-1185">Reference proteome</keyword>
<dbReference type="InterPro" id="IPR050248">
    <property type="entry name" value="Polysacc_deacetylase_ArnD"/>
</dbReference>
<dbReference type="Proteomes" id="UP000003100">
    <property type="component" value="Unassembled WGS sequence"/>
</dbReference>
<keyword evidence="2" id="KW-0677">Repeat</keyword>
<feature type="repeat" description="Cell wall-binding" evidence="4">
    <location>
        <begin position="112"/>
        <end position="131"/>
    </location>
</feature>
<dbReference type="PANTHER" id="PTHR10587">
    <property type="entry name" value="GLYCOSYL TRANSFERASE-RELATED"/>
    <property type="match status" value="1"/>
</dbReference>